<reference evidence="2 3" key="1">
    <citation type="submission" date="2015-06" db="EMBL/GenBank/DDBJ databases">
        <title>Survival trade-offs in plant roots during colonization by closely related pathogenic and mutualistic fungi.</title>
        <authorList>
            <person name="Hacquard S."/>
            <person name="Kracher B."/>
            <person name="Hiruma K."/>
            <person name="Weinman A."/>
            <person name="Muench P."/>
            <person name="Garrido Oter R."/>
            <person name="Ver Loren van Themaat E."/>
            <person name="Dallerey J.-F."/>
            <person name="Damm U."/>
            <person name="Henrissat B."/>
            <person name="Lespinet O."/>
            <person name="Thon M."/>
            <person name="Kemen E."/>
            <person name="McHardy A.C."/>
            <person name="Schulze-Lefert P."/>
            <person name="O'Connell R.J."/>
        </authorList>
    </citation>
    <scope>NUCLEOTIDE SEQUENCE [LARGE SCALE GENOMIC DNA]</scope>
    <source>
        <strain evidence="2 3">MAFF 238704</strain>
    </source>
</reference>
<evidence type="ECO:0000313" key="3">
    <source>
        <dbReference type="Proteomes" id="UP000076584"/>
    </source>
</evidence>
<sequence>MSEPSDSPQSDASAHLRPTHQLEQLKVGENGVQLLVSTKDHLYNAKDVEAGKCGFQCVGAWSDESVRELGQMLISHRNDMKQSQASEAETPRPFRGPGYTTGSSVHVSKQST</sequence>
<proteinExistence type="predicted"/>
<gene>
    <name evidence="2" type="ORF">CI238_01381</name>
</gene>
<evidence type="ECO:0000313" key="2">
    <source>
        <dbReference type="EMBL" id="KZL87539.1"/>
    </source>
</evidence>
<dbReference type="EMBL" id="LFIW01000219">
    <property type="protein sequence ID" value="KZL87539.1"/>
    <property type="molecule type" value="Genomic_DNA"/>
</dbReference>
<accession>A0A162PT37</accession>
<evidence type="ECO:0000256" key="1">
    <source>
        <dbReference type="SAM" id="MobiDB-lite"/>
    </source>
</evidence>
<organism evidence="2 3">
    <name type="scientific">Colletotrichum incanum</name>
    <name type="common">Soybean anthracnose fungus</name>
    <dbReference type="NCBI Taxonomy" id="1573173"/>
    <lineage>
        <taxon>Eukaryota</taxon>
        <taxon>Fungi</taxon>
        <taxon>Dikarya</taxon>
        <taxon>Ascomycota</taxon>
        <taxon>Pezizomycotina</taxon>
        <taxon>Sordariomycetes</taxon>
        <taxon>Hypocreomycetidae</taxon>
        <taxon>Glomerellales</taxon>
        <taxon>Glomerellaceae</taxon>
        <taxon>Colletotrichum</taxon>
        <taxon>Colletotrichum spaethianum species complex</taxon>
    </lineage>
</organism>
<keyword evidence="3" id="KW-1185">Reference proteome</keyword>
<comment type="caution">
    <text evidence="2">The sequence shown here is derived from an EMBL/GenBank/DDBJ whole genome shotgun (WGS) entry which is preliminary data.</text>
</comment>
<feature type="region of interest" description="Disordered" evidence="1">
    <location>
        <begin position="1"/>
        <end position="27"/>
    </location>
</feature>
<dbReference type="AlphaFoldDB" id="A0A162PT37"/>
<dbReference type="Proteomes" id="UP000076584">
    <property type="component" value="Unassembled WGS sequence"/>
</dbReference>
<feature type="compositionally biased region" description="Polar residues" evidence="1">
    <location>
        <begin position="1"/>
        <end position="12"/>
    </location>
</feature>
<protein>
    <submittedName>
        <fullName evidence="2">Uncharacterized protein</fullName>
    </submittedName>
</protein>
<name>A0A162PT37_COLIC</name>
<feature type="region of interest" description="Disordered" evidence="1">
    <location>
        <begin position="77"/>
        <end position="112"/>
    </location>
</feature>
<feature type="compositionally biased region" description="Polar residues" evidence="1">
    <location>
        <begin position="100"/>
        <end position="112"/>
    </location>
</feature>